<gene>
    <name evidence="2" type="ORF">F511_30559</name>
</gene>
<protein>
    <submittedName>
        <fullName evidence="2">Uncharacterized protein</fullName>
    </submittedName>
</protein>
<evidence type="ECO:0000313" key="2">
    <source>
        <dbReference type="EMBL" id="KZV35415.1"/>
    </source>
</evidence>
<reference evidence="2 3" key="1">
    <citation type="journal article" date="2015" name="Proc. Natl. Acad. Sci. U.S.A.">
        <title>The resurrection genome of Boea hygrometrica: A blueprint for survival of dehydration.</title>
        <authorList>
            <person name="Xiao L."/>
            <person name="Yang G."/>
            <person name="Zhang L."/>
            <person name="Yang X."/>
            <person name="Zhao S."/>
            <person name="Ji Z."/>
            <person name="Zhou Q."/>
            <person name="Hu M."/>
            <person name="Wang Y."/>
            <person name="Chen M."/>
            <person name="Xu Y."/>
            <person name="Jin H."/>
            <person name="Xiao X."/>
            <person name="Hu G."/>
            <person name="Bao F."/>
            <person name="Hu Y."/>
            <person name="Wan P."/>
            <person name="Li L."/>
            <person name="Deng X."/>
            <person name="Kuang T."/>
            <person name="Xiang C."/>
            <person name="Zhu J.K."/>
            <person name="Oliver M.J."/>
            <person name="He Y."/>
        </authorList>
    </citation>
    <scope>NUCLEOTIDE SEQUENCE [LARGE SCALE GENOMIC DNA]</scope>
    <source>
        <strain evidence="3">cv. XS01</strain>
    </source>
</reference>
<accession>A0A2Z7BTJ0</accession>
<feature type="compositionally biased region" description="Basic residues" evidence="1">
    <location>
        <begin position="1"/>
        <end position="11"/>
    </location>
</feature>
<sequence length="119" mass="13272">MPPRRGRGRTTRRTEEECRAGSDDDVHQVEDVTRQIGGMELVLARFQRTNPPMFSAAEGGAICSNYWMHLSACSGCVAIFLLSSGVVAAAAIEPPEISTSRETVQEEGGYEFLWFWQRF</sequence>
<feature type="region of interest" description="Disordered" evidence="1">
    <location>
        <begin position="1"/>
        <end position="26"/>
    </location>
</feature>
<evidence type="ECO:0000313" key="3">
    <source>
        <dbReference type="Proteomes" id="UP000250235"/>
    </source>
</evidence>
<name>A0A2Z7BTJ0_9LAMI</name>
<organism evidence="2 3">
    <name type="scientific">Dorcoceras hygrometricum</name>
    <dbReference type="NCBI Taxonomy" id="472368"/>
    <lineage>
        <taxon>Eukaryota</taxon>
        <taxon>Viridiplantae</taxon>
        <taxon>Streptophyta</taxon>
        <taxon>Embryophyta</taxon>
        <taxon>Tracheophyta</taxon>
        <taxon>Spermatophyta</taxon>
        <taxon>Magnoliopsida</taxon>
        <taxon>eudicotyledons</taxon>
        <taxon>Gunneridae</taxon>
        <taxon>Pentapetalae</taxon>
        <taxon>asterids</taxon>
        <taxon>lamiids</taxon>
        <taxon>Lamiales</taxon>
        <taxon>Gesneriaceae</taxon>
        <taxon>Didymocarpoideae</taxon>
        <taxon>Trichosporeae</taxon>
        <taxon>Loxocarpinae</taxon>
        <taxon>Dorcoceras</taxon>
    </lineage>
</organism>
<feature type="compositionally biased region" description="Basic and acidic residues" evidence="1">
    <location>
        <begin position="12"/>
        <end position="26"/>
    </location>
</feature>
<dbReference type="Proteomes" id="UP000250235">
    <property type="component" value="Unassembled WGS sequence"/>
</dbReference>
<dbReference type="AlphaFoldDB" id="A0A2Z7BTJ0"/>
<dbReference type="EMBL" id="KV004596">
    <property type="protein sequence ID" value="KZV35415.1"/>
    <property type="molecule type" value="Genomic_DNA"/>
</dbReference>
<proteinExistence type="predicted"/>
<evidence type="ECO:0000256" key="1">
    <source>
        <dbReference type="SAM" id="MobiDB-lite"/>
    </source>
</evidence>
<keyword evidence="3" id="KW-1185">Reference proteome</keyword>